<name>A0ABY2M1A5_9LEPT</name>
<feature type="transmembrane region" description="Helical" evidence="6">
    <location>
        <begin position="322"/>
        <end position="343"/>
    </location>
</feature>
<dbReference type="InterPro" id="IPR004670">
    <property type="entry name" value="NhaA"/>
</dbReference>
<dbReference type="Proteomes" id="UP000298200">
    <property type="component" value="Unassembled WGS sequence"/>
</dbReference>
<feature type="transmembrane region" description="Helical" evidence="6">
    <location>
        <begin position="355"/>
        <end position="383"/>
    </location>
</feature>
<feature type="transmembrane region" description="Helical" evidence="6">
    <location>
        <begin position="222"/>
        <end position="241"/>
    </location>
</feature>
<keyword evidence="6" id="KW-0915">Sodium</keyword>
<evidence type="ECO:0000256" key="5">
    <source>
        <dbReference type="ARBA" id="ARBA00023136"/>
    </source>
</evidence>
<keyword evidence="8" id="KW-1185">Reference proteome</keyword>
<proteinExistence type="inferred from homology"/>
<dbReference type="RefSeq" id="WP_135636826.1">
    <property type="nucleotide sequence ID" value="NZ_RQFU01000019.1"/>
</dbReference>
<keyword evidence="6" id="KW-0739">Sodium transport</keyword>
<evidence type="ECO:0000256" key="1">
    <source>
        <dbReference type="ARBA" id="ARBA00004429"/>
    </source>
</evidence>
<comment type="similarity">
    <text evidence="6">Belongs to the NhaA Na(+)/H(+) (TC 2.A.33) antiporter family.</text>
</comment>
<dbReference type="HAMAP" id="MF_01844">
    <property type="entry name" value="NhaA"/>
    <property type="match status" value="1"/>
</dbReference>
<dbReference type="InterPro" id="IPR023171">
    <property type="entry name" value="Na/H_antiporter_dom_sf"/>
</dbReference>
<dbReference type="EMBL" id="RQFU01000019">
    <property type="protein sequence ID" value="TGL19227.1"/>
    <property type="molecule type" value="Genomic_DNA"/>
</dbReference>
<evidence type="ECO:0000256" key="4">
    <source>
        <dbReference type="ARBA" id="ARBA00022989"/>
    </source>
</evidence>
<keyword evidence="4 6" id="KW-1133">Transmembrane helix</keyword>
<accession>A0ABY2M1A5</accession>
<feature type="transmembrane region" description="Helical" evidence="6">
    <location>
        <begin position="145"/>
        <end position="162"/>
    </location>
</feature>
<comment type="catalytic activity">
    <reaction evidence="6">
        <text>Na(+)(in) + 2 H(+)(out) = Na(+)(out) + 2 H(+)(in)</text>
        <dbReference type="Rhea" id="RHEA:29251"/>
        <dbReference type="ChEBI" id="CHEBI:15378"/>
        <dbReference type="ChEBI" id="CHEBI:29101"/>
    </reaction>
</comment>
<feature type="transmembrane region" description="Helical" evidence="6">
    <location>
        <begin position="68"/>
        <end position="93"/>
    </location>
</feature>
<organism evidence="7 8">
    <name type="scientific">Leptospira yanagawae</name>
    <dbReference type="NCBI Taxonomy" id="293069"/>
    <lineage>
        <taxon>Bacteria</taxon>
        <taxon>Pseudomonadati</taxon>
        <taxon>Spirochaetota</taxon>
        <taxon>Spirochaetia</taxon>
        <taxon>Leptospirales</taxon>
        <taxon>Leptospiraceae</taxon>
        <taxon>Leptospira</taxon>
    </lineage>
</organism>
<keyword evidence="2 6" id="KW-1003">Cell membrane</keyword>
<protein>
    <recommendedName>
        <fullName evidence="6">Na(+)/H(+) antiporter NhaA</fullName>
    </recommendedName>
    <alternativeName>
        <fullName evidence="6">Sodium/proton antiporter NhaA</fullName>
    </alternativeName>
</protein>
<evidence type="ECO:0000256" key="2">
    <source>
        <dbReference type="ARBA" id="ARBA00022475"/>
    </source>
</evidence>
<gene>
    <name evidence="6 7" type="primary">nhaA</name>
    <name evidence="7" type="ORF">EHQ46_15680</name>
</gene>
<feature type="transmembrane region" description="Helical" evidence="6">
    <location>
        <begin position="198"/>
        <end position="215"/>
    </location>
</feature>
<keyword evidence="3 6" id="KW-0812">Transmembrane</keyword>
<sequence length="452" mass="49602">MEKIGTIASIKKEATIYKLTNPFRWFAKFGATGGLILFFISIVALVWANSPYQNVYEDFKNINLTFSIGSFVISKGLILWINDALMAIFFFVVGLEIKREFLVGELSDIRKASFPIVAAIGGMLVPALIYYLFNQEGDLRNGWGIPMATDIAFALGFLALLGSRVPTSLKIFLTALAIVDDIGAVIVIGLFYTETIHLIPIVCAGCIFVSMIFGNRLGIRTPWFYLIFGIFLWIAFLKSGIHATVSGVLAAFTIPSKSLVDGHLFVKEGKSLLNEFEVSFSKTKTIKHSQNSLTTKQESIVATMETACEYILPPLYRLEHSILPWVTFVIMPIFALANAGITIEGDLFRSLSHSVSYGVIGGLFLGKPIGVFLFSFIAVKLGISKLPEQTNWTQIIGIGFFAGVGFTMSIFVASLAFLDSNSLLTNSKIGILIGSLLSLTVGMIVLRFQKQK</sequence>
<dbReference type="NCBIfam" id="TIGR00773">
    <property type="entry name" value="NhaA"/>
    <property type="match status" value="1"/>
</dbReference>
<dbReference type="PANTHER" id="PTHR30341:SF0">
    <property type="entry name" value="NA(+)_H(+) ANTIPORTER NHAA"/>
    <property type="match status" value="1"/>
</dbReference>
<evidence type="ECO:0000313" key="8">
    <source>
        <dbReference type="Proteomes" id="UP000298200"/>
    </source>
</evidence>
<evidence type="ECO:0000313" key="7">
    <source>
        <dbReference type="EMBL" id="TGL19227.1"/>
    </source>
</evidence>
<feature type="transmembrane region" description="Helical" evidence="6">
    <location>
        <begin position="395"/>
        <end position="417"/>
    </location>
</feature>
<keyword evidence="6" id="KW-0050">Antiport</keyword>
<feature type="transmembrane region" description="Helical" evidence="6">
    <location>
        <begin position="171"/>
        <end position="192"/>
    </location>
</feature>
<feature type="transmembrane region" description="Helical" evidence="6">
    <location>
        <begin position="25"/>
        <end position="48"/>
    </location>
</feature>
<comment type="caution">
    <text evidence="7">The sequence shown here is derived from an EMBL/GenBank/DDBJ whole genome shotgun (WGS) entry which is preliminary data.</text>
</comment>
<keyword evidence="5 6" id="KW-0472">Membrane</keyword>
<feature type="transmembrane region" description="Helical" evidence="6">
    <location>
        <begin position="114"/>
        <end position="133"/>
    </location>
</feature>
<comment type="function">
    <text evidence="6">Na(+)/H(+) antiporter that extrudes sodium in exchange for external protons.</text>
</comment>
<keyword evidence="6" id="KW-0406">Ion transport</keyword>
<evidence type="ECO:0000256" key="6">
    <source>
        <dbReference type="HAMAP-Rule" id="MF_01844"/>
    </source>
</evidence>
<reference evidence="8" key="1">
    <citation type="journal article" date="2019" name="PLoS Negl. Trop. Dis.">
        <title>Revisiting the worldwide diversity of Leptospira species in the environment.</title>
        <authorList>
            <person name="Vincent A.T."/>
            <person name="Schiettekatte O."/>
            <person name="Bourhy P."/>
            <person name="Veyrier F.J."/>
            <person name="Picardeau M."/>
        </authorList>
    </citation>
    <scope>NUCLEOTIDE SEQUENCE [LARGE SCALE GENOMIC DNA]</scope>
    <source>
        <strain evidence="8">201800272</strain>
    </source>
</reference>
<dbReference type="PANTHER" id="PTHR30341">
    <property type="entry name" value="SODIUM ION/PROTON ANTIPORTER NHAA-RELATED"/>
    <property type="match status" value="1"/>
</dbReference>
<comment type="subcellular location">
    <subcellularLocation>
        <location evidence="1">Cell inner membrane</location>
        <topology evidence="1">Multi-pass membrane protein</topology>
    </subcellularLocation>
    <subcellularLocation>
        <location evidence="6">Cell membrane</location>
        <topology evidence="6">Multi-pass membrane protein</topology>
    </subcellularLocation>
</comment>
<dbReference type="Pfam" id="PF06965">
    <property type="entry name" value="Na_H_antiport_1"/>
    <property type="match status" value="1"/>
</dbReference>
<keyword evidence="6" id="KW-0813">Transport</keyword>
<feature type="transmembrane region" description="Helical" evidence="6">
    <location>
        <begin position="429"/>
        <end position="448"/>
    </location>
</feature>
<evidence type="ECO:0000256" key="3">
    <source>
        <dbReference type="ARBA" id="ARBA00022692"/>
    </source>
</evidence>
<dbReference type="Gene3D" id="1.20.1530.10">
    <property type="entry name" value="Na+/H+ antiporter like domain"/>
    <property type="match status" value="1"/>
</dbReference>